<dbReference type="STRING" id="1498499.EP47_07050"/>
<sequence>MNEANLRILLNKLVGGEVAVDAVINKLLTTLFQRTELGYANLDHHRELRHGLNEVIFGEGKSVEQLIQIAKKLAQGERCVLITRLEPERMDLLKKAFPEGRTNTLARTFMLYPPDIHQSGLSDKFIAIVSAGTSDIPVAEEAKEVCMAMKIATECIYDVGVAGLHRVIEAMETIQQASAVIVVAGMEGALPSVIGGLVKTPIIAVPTSIGYGANFQGMAALLGMLNSCAPGLVVTNIDAGFSAGFAAARIVNGMIKSENTIS</sequence>
<dbReference type="SMART" id="SM01001">
    <property type="entry name" value="AIRC"/>
    <property type="match status" value="1"/>
</dbReference>
<accession>A0A0A2T924</accession>
<dbReference type="RefSeq" id="WP_035887636.1">
    <property type="nucleotide sequence ID" value="NZ_JNCF01000008.1"/>
</dbReference>
<dbReference type="GO" id="GO:0006189">
    <property type="term" value="P:'de novo' IMP biosynthetic process"/>
    <property type="evidence" value="ECO:0007669"/>
    <property type="project" value="InterPro"/>
</dbReference>
<dbReference type="Pfam" id="PF00731">
    <property type="entry name" value="AIRC"/>
    <property type="match status" value="1"/>
</dbReference>
<gene>
    <name evidence="2" type="ORF">EP47_07050</name>
</gene>
<dbReference type="NCBIfam" id="NF033503">
    <property type="entry name" value="LarB"/>
    <property type="match status" value="1"/>
</dbReference>
<dbReference type="Proteomes" id="UP000054422">
    <property type="component" value="Unassembled WGS sequence"/>
</dbReference>
<comment type="caution">
    <text evidence="2">The sequence shown here is derived from an EMBL/GenBank/DDBJ whole genome shotgun (WGS) entry which is preliminary data.</text>
</comment>
<evidence type="ECO:0000313" key="3">
    <source>
        <dbReference type="Proteomes" id="UP000054422"/>
    </source>
</evidence>
<dbReference type="InterPro" id="IPR000031">
    <property type="entry name" value="PurE_dom"/>
</dbReference>
<feature type="domain" description="PurE" evidence="1">
    <location>
        <begin position="124"/>
        <end position="261"/>
    </location>
</feature>
<dbReference type="OrthoDB" id="9782511at2"/>
<evidence type="ECO:0000259" key="1">
    <source>
        <dbReference type="SMART" id="SM01001"/>
    </source>
</evidence>
<dbReference type="EMBL" id="JNCF01000008">
    <property type="protein sequence ID" value="KGP63888.1"/>
    <property type="molecule type" value="Genomic_DNA"/>
</dbReference>
<dbReference type="GO" id="GO:0016787">
    <property type="term" value="F:hydrolase activity"/>
    <property type="evidence" value="ECO:0007669"/>
    <property type="project" value="InterPro"/>
</dbReference>
<evidence type="ECO:0000313" key="2">
    <source>
        <dbReference type="EMBL" id="KGP63888.1"/>
    </source>
</evidence>
<dbReference type="Gene3D" id="3.40.50.1970">
    <property type="match status" value="1"/>
</dbReference>
<reference evidence="2 3" key="1">
    <citation type="submission" date="2014-05" db="EMBL/GenBank/DDBJ databases">
        <authorList>
            <person name="Rizzardi K."/>
            <person name="Winiecka-Krusnell J."/>
            <person name="Ramliden M."/>
            <person name="Alm E."/>
            <person name="Andersson S."/>
            <person name="Byfors S."/>
        </authorList>
    </citation>
    <scope>NUCLEOTIDE SEQUENCE [LARGE SCALE GENOMIC DNA]</scope>
    <source>
        <strain evidence="2 3">LEGN</strain>
    </source>
</reference>
<organism evidence="2 3">
    <name type="scientific">Legionella norrlandica</name>
    <dbReference type="NCBI Taxonomy" id="1498499"/>
    <lineage>
        <taxon>Bacteria</taxon>
        <taxon>Pseudomonadati</taxon>
        <taxon>Pseudomonadota</taxon>
        <taxon>Gammaproteobacteria</taxon>
        <taxon>Legionellales</taxon>
        <taxon>Legionellaceae</taxon>
        <taxon>Legionella</taxon>
    </lineage>
</organism>
<dbReference type="SUPFAM" id="SSF52255">
    <property type="entry name" value="N5-CAIR mutase (phosphoribosylaminoimidazole carboxylase, PurE)"/>
    <property type="match status" value="1"/>
</dbReference>
<dbReference type="PANTHER" id="PTHR43064">
    <property type="entry name" value="PHOSPHORIBOSYLAMINOIMIDAZOLE CARBOXYLASE-RELATED"/>
    <property type="match status" value="1"/>
</dbReference>
<dbReference type="PANTHER" id="PTHR43064:SF1">
    <property type="entry name" value="SLL1489 PROTEIN"/>
    <property type="match status" value="1"/>
</dbReference>
<keyword evidence="3" id="KW-1185">Reference proteome</keyword>
<dbReference type="AlphaFoldDB" id="A0A0A2T924"/>
<proteinExistence type="predicted"/>
<dbReference type="InterPro" id="IPR039476">
    <property type="entry name" value="P2CMN_synthase_LarB"/>
</dbReference>
<protein>
    <recommendedName>
        <fullName evidence="1">PurE domain-containing protein</fullName>
    </recommendedName>
</protein>
<name>A0A0A2T924_9GAMM</name>